<keyword evidence="1" id="KW-1133">Transmembrane helix</keyword>
<keyword evidence="1" id="KW-0812">Transmembrane</keyword>
<organism evidence="2">
    <name type="scientific">Fulvimarina pelagi</name>
    <dbReference type="NCBI Taxonomy" id="217511"/>
    <lineage>
        <taxon>Bacteria</taxon>
        <taxon>Pseudomonadati</taxon>
        <taxon>Pseudomonadota</taxon>
        <taxon>Alphaproteobacteria</taxon>
        <taxon>Hyphomicrobiales</taxon>
        <taxon>Aurantimonadaceae</taxon>
        <taxon>Fulvimarina</taxon>
    </lineage>
</organism>
<dbReference type="EMBL" id="LC066396">
    <property type="protein sequence ID" value="BAT31016.1"/>
    <property type="molecule type" value="Genomic_DNA"/>
</dbReference>
<accession>A0A0P0ZB23</accession>
<protein>
    <submittedName>
        <fullName evidence="2">Uncharacterized protein</fullName>
    </submittedName>
</protein>
<reference evidence="2" key="1">
    <citation type="journal article" date="2015" name="Proc. Natl. Acad. Sci. U.S.A.">
        <title>Bacterial clade with the ribosomal RNA operon on a small plasmid rather than the chromosome.</title>
        <authorList>
            <person name="Anda M."/>
            <person name="Ohtsubo Y."/>
            <person name="Okubo T."/>
            <person name="Sugawara M."/>
            <person name="Nagata Y."/>
            <person name="Tsuda M."/>
            <person name="Minamisawa K."/>
            <person name="Mitsui H."/>
        </authorList>
    </citation>
    <scope>NUCLEOTIDE SEQUENCE</scope>
    <source>
        <strain evidence="2">DSM 15513</strain>
    </source>
</reference>
<sequence>MVGQSDNNLAARLESFPSMRFFLRMLGTLALAIATVFAIGDIAQYVADDVVRLATIADISRMTGIGAEVFTDGATPTVAMIGTWPFAISFAVIGAVLTLLGRKPRRVGRT</sequence>
<evidence type="ECO:0000256" key="1">
    <source>
        <dbReference type="SAM" id="Phobius"/>
    </source>
</evidence>
<proteinExistence type="predicted"/>
<keyword evidence="1" id="KW-0472">Membrane</keyword>
<name>A0A0P0ZB23_9HYPH</name>
<feature type="transmembrane region" description="Helical" evidence="1">
    <location>
        <begin position="78"/>
        <end position="100"/>
    </location>
</feature>
<dbReference type="AlphaFoldDB" id="A0A0P0ZB23"/>
<feature type="transmembrane region" description="Helical" evidence="1">
    <location>
        <begin position="21"/>
        <end position="40"/>
    </location>
</feature>
<evidence type="ECO:0000313" key="2">
    <source>
        <dbReference type="EMBL" id="BAT31016.1"/>
    </source>
</evidence>